<dbReference type="GO" id="GO:0016787">
    <property type="term" value="F:hydrolase activity"/>
    <property type="evidence" value="ECO:0007669"/>
    <property type="project" value="UniProtKB-KW"/>
</dbReference>
<dbReference type="InterPro" id="IPR015797">
    <property type="entry name" value="NUDIX_hydrolase-like_dom_sf"/>
</dbReference>
<dbReference type="PANTHER" id="PTHR43736:SF4">
    <property type="entry name" value="SLR1690 PROTEIN"/>
    <property type="match status" value="1"/>
</dbReference>
<dbReference type="SUPFAM" id="SSF46785">
    <property type="entry name" value="Winged helix' DNA-binding domain"/>
    <property type="match status" value="1"/>
</dbReference>
<keyword evidence="2" id="KW-0378">Hydrolase</keyword>
<dbReference type="Gene3D" id="1.10.10.10">
    <property type="entry name" value="Winged helix-like DNA-binding domain superfamily/Winged helix DNA-binding domain"/>
    <property type="match status" value="1"/>
</dbReference>
<feature type="domain" description="Nudix hydrolase" evidence="1">
    <location>
        <begin position="12"/>
        <end position="146"/>
    </location>
</feature>
<evidence type="ECO:0000313" key="3">
    <source>
        <dbReference type="Proteomes" id="UP001464891"/>
    </source>
</evidence>
<name>A0ABV0JH09_9CYAN</name>
<dbReference type="InterPro" id="IPR000086">
    <property type="entry name" value="NUDIX_hydrolase_dom"/>
</dbReference>
<dbReference type="Pfam" id="PF00293">
    <property type="entry name" value="NUDIX"/>
    <property type="match status" value="1"/>
</dbReference>
<gene>
    <name evidence="2" type="ORF">NC998_24665</name>
</gene>
<dbReference type="InterPro" id="IPR036388">
    <property type="entry name" value="WH-like_DNA-bd_sf"/>
</dbReference>
<dbReference type="InterPro" id="IPR036390">
    <property type="entry name" value="WH_DNA-bd_sf"/>
</dbReference>
<accession>A0ABV0JH09</accession>
<keyword evidence="3" id="KW-1185">Reference proteome</keyword>
<evidence type="ECO:0000259" key="1">
    <source>
        <dbReference type="PROSITE" id="PS51462"/>
    </source>
</evidence>
<protein>
    <submittedName>
        <fullName evidence="2">NUDIX hydrolase</fullName>
    </submittedName>
</protein>
<dbReference type="RefSeq" id="WP_190442460.1">
    <property type="nucleotide sequence ID" value="NZ_JAMPKM010000025.1"/>
</dbReference>
<dbReference type="Pfam" id="PF21906">
    <property type="entry name" value="WHD_NrtR"/>
    <property type="match status" value="1"/>
</dbReference>
<comment type="caution">
    <text evidence="2">The sequence shown here is derived from an EMBL/GenBank/DDBJ whole genome shotgun (WGS) entry which is preliminary data.</text>
</comment>
<dbReference type="CDD" id="cd18873">
    <property type="entry name" value="NUDIX_NadM_like"/>
    <property type="match status" value="1"/>
</dbReference>
<dbReference type="SUPFAM" id="SSF55811">
    <property type="entry name" value="Nudix"/>
    <property type="match status" value="1"/>
</dbReference>
<reference evidence="2 3" key="1">
    <citation type="submission" date="2022-04" db="EMBL/GenBank/DDBJ databases">
        <title>Positive selection, recombination, and allopatry shape intraspecific diversity of widespread and dominant cyanobacteria.</title>
        <authorList>
            <person name="Wei J."/>
            <person name="Shu W."/>
            <person name="Hu C."/>
        </authorList>
    </citation>
    <scope>NUCLEOTIDE SEQUENCE [LARGE SCALE GENOMIC DNA]</scope>
    <source>
        <strain evidence="2 3">GB2-A4</strain>
    </source>
</reference>
<dbReference type="PANTHER" id="PTHR43736">
    <property type="entry name" value="ADP-RIBOSE PYROPHOSPHATASE"/>
    <property type="match status" value="1"/>
</dbReference>
<dbReference type="Gene3D" id="3.90.79.10">
    <property type="entry name" value="Nucleoside Triphosphate Pyrophosphohydrolase"/>
    <property type="match status" value="1"/>
</dbReference>
<sequence>MLYSYKYPRPALSVDCVVFGLDDKETLKILLIQRRNSPFKDKWALPGGFMRMDKDESLEDAARRELHEEAGVENIFLEQLYTFGSKNRDPREWVASVAYYALVNLSEHSLRAATDASEAQWFSTTDLPDLAFDHQEIVDKAIERLRNKVRYQPIGFELLPKKFTFSQLQKLYESILGQKLDKRNFLRKFRSMDLLVDLNEVQGEVHHRPAKLYSFNEKKYEKLKEKGFNFEI</sequence>
<dbReference type="Proteomes" id="UP001464891">
    <property type="component" value="Unassembled WGS sequence"/>
</dbReference>
<proteinExistence type="predicted"/>
<dbReference type="InterPro" id="IPR054105">
    <property type="entry name" value="WHD_NrtR"/>
</dbReference>
<evidence type="ECO:0000313" key="2">
    <source>
        <dbReference type="EMBL" id="MEP0820296.1"/>
    </source>
</evidence>
<dbReference type="PROSITE" id="PS51462">
    <property type="entry name" value="NUDIX"/>
    <property type="match status" value="1"/>
</dbReference>
<organism evidence="2 3">
    <name type="scientific">Trichocoleus desertorum GB2-A4</name>
    <dbReference type="NCBI Taxonomy" id="2933944"/>
    <lineage>
        <taxon>Bacteria</taxon>
        <taxon>Bacillati</taxon>
        <taxon>Cyanobacteriota</taxon>
        <taxon>Cyanophyceae</taxon>
        <taxon>Leptolyngbyales</taxon>
        <taxon>Trichocoleusaceae</taxon>
        <taxon>Trichocoleus</taxon>
    </lineage>
</organism>
<dbReference type="EMBL" id="JAMPKM010000025">
    <property type="protein sequence ID" value="MEP0820296.1"/>
    <property type="molecule type" value="Genomic_DNA"/>
</dbReference>